<dbReference type="Proteomes" id="UP000241964">
    <property type="component" value="Unassembled WGS sequence"/>
</dbReference>
<dbReference type="InterPro" id="IPR018669">
    <property type="entry name" value="Toxin_HigB"/>
</dbReference>
<dbReference type="GO" id="GO:0004519">
    <property type="term" value="F:endonuclease activity"/>
    <property type="evidence" value="ECO:0007669"/>
    <property type="project" value="InterPro"/>
</dbReference>
<dbReference type="AlphaFoldDB" id="A0A2P8FQF0"/>
<organism evidence="1 2">
    <name type="scientific">Dyadobacter jiangsuensis</name>
    <dbReference type="NCBI Taxonomy" id="1591085"/>
    <lineage>
        <taxon>Bacteria</taxon>
        <taxon>Pseudomonadati</taxon>
        <taxon>Bacteroidota</taxon>
        <taxon>Cytophagia</taxon>
        <taxon>Cytophagales</taxon>
        <taxon>Spirosomataceae</taxon>
        <taxon>Dyadobacter</taxon>
    </lineage>
</organism>
<dbReference type="Pfam" id="PF09907">
    <property type="entry name" value="HigB_toxin"/>
    <property type="match status" value="1"/>
</dbReference>
<dbReference type="GO" id="GO:0003723">
    <property type="term" value="F:RNA binding"/>
    <property type="evidence" value="ECO:0007669"/>
    <property type="project" value="InterPro"/>
</dbReference>
<protein>
    <submittedName>
        <fullName evidence="1">mRNA interferase HigB</fullName>
    </submittedName>
</protein>
<proteinExistence type="predicted"/>
<dbReference type="GO" id="GO:0110001">
    <property type="term" value="C:toxin-antitoxin complex"/>
    <property type="evidence" value="ECO:0007669"/>
    <property type="project" value="InterPro"/>
</dbReference>
<keyword evidence="2" id="KW-1185">Reference proteome</keyword>
<comment type="caution">
    <text evidence="1">The sequence shown here is derived from an EMBL/GenBank/DDBJ whole genome shotgun (WGS) entry which is preliminary data.</text>
</comment>
<reference evidence="1 2" key="1">
    <citation type="submission" date="2018-03" db="EMBL/GenBank/DDBJ databases">
        <title>Genomic Encyclopedia of Archaeal and Bacterial Type Strains, Phase II (KMG-II): from individual species to whole genera.</title>
        <authorList>
            <person name="Goeker M."/>
        </authorList>
    </citation>
    <scope>NUCLEOTIDE SEQUENCE [LARGE SCALE GENOMIC DNA]</scope>
    <source>
        <strain evidence="1 2">DSM 29057</strain>
    </source>
</reference>
<dbReference type="EMBL" id="PYAS01000015">
    <property type="protein sequence ID" value="PSL23923.1"/>
    <property type="molecule type" value="Genomic_DNA"/>
</dbReference>
<evidence type="ECO:0000313" key="1">
    <source>
        <dbReference type="EMBL" id="PSL23923.1"/>
    </source>
</evidence>
<evidence type="ECO:0000313" key="2">
    <source>
        <dbReference type="Proteomes" id="UP000241964"/>
    </source>
</evidence>
<gene>
    <name evidence="1" type="ORF">CLV60_115119</name>
</gene>
<accession>A0A2P8FQF0</accession>
<dbReference type="RefSeq" id="WP_106598480.1">
    <property type="nucleotide sequence ID" value="NZ_PYAS01000015.1"/>
</dbReference>
<dbReference type="OrthoDB" id="9799912at2"/>
<sequence length="98" mass="11743">MKRIFVKGTLRDFWERHPEVEQHLKVWYEDVLAANWKSPADVKRQYATASILKNGRIVFNIRGNSFRLVAHFDFERQMVYIRFIGSHKEYDKIDANSI</sequence>
<name>A0A2P8FQF0_9BACT</name>